<sequence>MARRDDVLAIILGGGQGTRLFPLTKDRAKPAVPLAGKYRLVDIAVSNCINSGITRIYVLTQFNSASLNRHISRTYQFGPFTEGFVDILAAEQTPENRNWFQGTADAVRRGWRHFEQWRAETYLILAGDHLYRMDYRDFIAHHERTRADVTLSVVAVEEARASEFGLLKIDAGGQIVEFREKPKGAALSEMRTDTARIGLAPEEAARRPYLASMGIYVFRKSVLRALLDEHPEFVDFGRELIPEAIRRYRVHAYLFDGYWEDIGTIRAFYEANIGLTLPLPKFNLYDPDAPIYTHPRYLPPAKIRECRIHDCLIADGSILNGAELVHCVIGIRSRIGRGARLVRTIVMGADFYQTLEEIEADRARGLPPVGIGENTEIVGAIIDKNARIGANVRIVNVGGRHHADGENWYVRDGIVVIPRHAVIPDGTVI</sequence>
<dbReference type="AlphaFoldDB" id="H5SDC0"/>
<dbReference type="GO" id="GO:0005524">
    <property type="term" value="F:ATP binding"/>
    <property type="evidence" value="ECO:0007669"/>
    <property type="project" value="UniProtKB-KW"/>
</dbReference>
<dbReference type="SUPFAM" id="SSF53448">
    <property type="entry name" value="Nucleotide-diphospho-sugar transferases"/>
    <property type="match status" value="1"/>
</dbReference>
<dbReference type="CDD" id="cd04651">
    <property type="entry name" value="LbH_G1P_AT_C"/>
    <property type="match status" value="1"/>
</dbReference>
<evidence type="ECO:0000259" key="9">
    <source>
        <dbReference type="Pfam" id="PF00483"/>
    </source>
</evidence>
<dbReference type="Gene3D" id="2.160.10.10">
    <property type="entry name" value="Hexapeptide repeat proteins"/>
    <property type="match status" value="1"/>
</dbReference>
<dbReference type="EMBL" id="AP011679">
    <property type="protein sequence ID" value="BAL54156.1"/>
    <property type="molecule type" value="Genomic_DNA"/>
</dbReference>
<proteinExistence type="inferred from homology"/>
<keyword evidence="5" id="KW-0547">Nucleotide-binding</keyword>
<dbReference type="PANTHER" id="PTHR43523:SF12">
    <property type="entry name" value="GLUCOSE-1-PHOSPHATE ADENYLYLTRANSFERASE LARGE SUBUNIT 1, CHLOROPLASTIC-RELATED"/>
    <property type="match status" value="1"/>
</dbReference>
<dbReference type="NCBIfam" id="NF002772">
    <property type="entry name" value="PRK02862.1"/>
    <property type="match status" value="1"/>
</dbReference>
<accession>H5SDC0</accession>
<dbReference type="NCBIfam" id="TIGR02091">
    <property type="entry name" value="glgC"/>
    <property type="match status" value="1"/>
</dbReference>
<evidence type="ECO:0000256" key="7">
    <source>
        <dbReference type="ARBA" id="ARBA00023277"/>
    </source>
</evidence>
<dbReference type="GO" id="GO:0005978">
    <property type="term" value="P:glycogen biosynthetic process"/>
    <property type="evidence" value="ECO:0007669"/>
    <property type="project" value="UniProtKB-UniRule"/>
</dbReference>
<evidence type="ECO:0000256" key="5">
    <source>
        <dbReference type="ARBA" id="ARBA00022741"/>
    </source>
</evidence>
<dbReference type="Pfam" id="PF25247">
    <property type="entry name" value="LbH_GLGC"/>
    <property type="match status" value="1"/>
</dbReference>
<dbReference type="InterPro" id="IPR029044">
    <property type="entry name" value="Nucleotide-diphossugar_trans"/>
</dbReference>
<evidence type="ECO:0000256" key="3">
    <source>
        <dbReference type="ARBA" id="ARBA00022679"/>
    </source>
</evidence>
<evidence type="ECO:0000256" key="4">
    <source>
        <dbReference type="ARBA" id="ARBA00022695"/>
    </source>
</evidence>
<feature type="domain" description="Nucleotidyl transferase" evidence="9">
    <location>
        <begin position="9"/>
        <end position="273"/>
    </location>
</feature>
<keyword evidence="7" id="KW-0119">Carbohydrate metabolism</keyword>
<dbReference type="InterPro" id="IPR005836">
    <property type="entry name" value="ADP_Glu_pyroP_CS"/>
</dbReference>
<dbReference type="Pfam" id="PF00483">
    <property type="entry name" value="NTP_transferase"/>
    <property type="match status" value="1"/>
</dbReference>
<comment type="similarity">
    <text evidence="1">Belongs to the bacterial/plant glucose-1-phosphate adenylyltransferase family.</text>
</comment>
<dbReference type="InterPro" id="IPR005835">
    <property type="entry name" value="NTP_transferase_dom"/>
</dbReference>
<dbReference type="PROSITE" id="PS00810">
    <property type="entry name" value="ADP_GLC_PYROPHOSPH_3"/>
    <property type="match status" value="1"/>
</dbReference>
<keyword evidence="2" id="KW-0321">Glycogen metabolism</keyword>
<name>H5SDC0_9BACT</name>
<evidence type="ECO:0000313" key="10">
    <source>
        <dbReference type="EMBL" id="BAL54156.1"/>
    </source>
</evidence>
<protein>
    <recommendedName>
        <fullName evidence="8">Glucose-1-phosphate adenylyltransferase</fullName>
        <ecNumber evidence="8">2.7.7.27</ecNumber>
    </recommendedName>
</protein>
<dbReference type="PROSITE" id="PS00808">
    <property type="entry name" value="ADP_GLC_PYROPHOSPH_1"/>
    <property type="match status" value="1"/>
</dbReference>
<keyword evidence="4 10" id="KW-0548">Nucleotidyltransferase</keyword>
<evidence type="ECO:0000256" key="8">
    <source>
        <dbReference type="NCBIfam" id="TIGR02091"/>
    </source>
</evidence>
<reference evidence="10" key="1">
    <citation type="journal article" date="2005" name="Environ. Microbiol.">
        <title>Genetic and functional properties of uncultivated thermophilic crenarchaeotes from a subsurface gold mine as revealed by analysis of genome fragments.</title>
        <authorList>
            <person name="Nunoura T."/>
            <person name="Hirayama H."/>
            <person name="Takami H."/>
            <person name="Oida H."/>
            <person name="Nishi S."/>
            <person name="Shimamura S."/>
            <person name="Suzuki Y."/>
            <person name="Inagaki F."/>
            <person name="Takai K."/>
            <person name="Nealson K.H."/>
            <person name="Horikoshi K."/>
        </authorList>
    </citation>
    <scope>NUCLEOTIDE SEQUENCE</scope>
</reference>
<dbReference type="PROSITE" id="PS00809">
    <property type="entry name" value="ADP_GLC_PYROPHOSPH_2"/>
    <property type="match status" value="1"/>
</dbReference>
<organism evidence="10">
    <name type="scientific">uncultured Acidobacteriota bacterium</name>
    <dbReference type="NCBI Taxonomy" id="171953"/>
    <lineage>
        <taxon>Bacteria</taxon>
        <taxon>Pseudomonadati</taxon>
        <taxon>Acidobacteriota</taxon>
        <taxon>environmental samples</taxon>
    </lineage>
</organism>
<reference evidence="10" key="2">
    <citation type="journal article" date="2012" name="PLoS ONE">
        <title>A Deeply Branching Thermophilic Bacterium with an Ancient Acetyl-CoA Pathway Dominates a Subsurface Ecosystem.</title>
        <authorList>
            <person name="Takami H."/>
            <person name="Noguchi H."/>
            <person name="Takaki Y."/>
            <person name="Uchiyama I."/>
            <person name="Toyoda A."/>
            <person name="Nishi S."/>
            <person name="Chee G.-J."/>
            <person name="Arai W."/>
            <person name="Nunoura T."/>
            <person name="Itoh T."/>
            <person name="Hattori M."/>
            <person name="Takai K."/>
        </authorList>
    </citation>
    <scope>NUCLEOTIDE SEQUENCE</scope>
</reference>
<dbReference type="PANTHER" id="PTHR43523">
    <property type="entry name" value="GLUCOSE-1-PHOSPHATE ADENYLYLTRANSFERASE-RELATED"/>
    <property type="match status" value="1"/>
</dbReference>
<dbReference type="EC" id="2.7.7.27" evidence="8"/>
<dbReference type="CDD" id="cd02508">
    <property type="entry name" value="ADP_Glucose_PP"/>
    <property type="match status" value="1"/>
</dbReference>
<keyword evidence="3 10" id="KW-0808">Transferase</keyword>
<dbReference type="InterPro" id="IPR011831">
    <property type="entry name" value="ADP-Glc_PPase"/>
</dbReference>
<dbReference type="GO" id="GO:0008878">
    <property type="term" value="F:glucose-1-phosphate adenylyltransferase activity"/>
    <property type="evidence" value="ECO:0007669"/>
    <property type="project" value="UniProtKB-UniRule"/>
</dbReference>
<dbReference type="InterPro" id="IPR011004">
    <property type="entry name" value="Trimer_LpxA-like_sf"/>
</dbReference>
<evidence type="ECO:0000256" key="1">
    <source>
        <dbReference type="ARBA" id="ARBA00010443"/>
    </source>
</evidence>
<keyword evidence="6" id="KW-0067">ATP-binding</keyword>
<dbReference type="Gene3D" id="3.90.550.10">
    <property type="entry name" value="Spore Coat Polysaccharide Biosynthesis Protein SpsA, Chain A"/>
    <property type="match status" value="1"/>
</dbReference>
<evidence type="ECO:0000256" key="2">
    <source>
        <dbReference type="ARBA" id="ARBA00022600"/>
    </source>
</evidence>
<gene>
    <name evidence="10" type="ORF">HGMM_F13B08C14</name>
</gene>
<evidence type="ECO:0000256" key="6">
    <source>
        <dbReference type="ARBA" id="ARBA00022840"/>
    </source>
</evidence>
<dbReference type="SUPFAM" id="SSF51161">
    <property type="entry name" value="Trimeric LpxA-like enzymes"/>
    <property type="match status" value="1"/>
</dbReference>